<keyword evidence="16" id="KW-1185">Reference proteome</keyword>
<feature type="transmembrane region" description="Helical" evidence="10">
    <location>
        <begin position="311"/>
        <end position="333"/>
    </location>
</feature>
<evidence type="ECO:0000313" key="15">
    <source>
        <dbReference type="EMBL" id="MBO8194157.1"/>
    </source>
</evidence>
<feature type="compositionally biased region" description="Gly residues" evidence="9">
    <location>
        <begin position="499"/>
        <end position="517"/>
    </location>
</feature>
<sequence length="717" mass="73261">MLLALVTGAVALLAVLAGAGPAGAHAALIGSDPAEGSVVRGAPRQVTLDFSEGVAMSDGAIRVLDPRGKRVDTRKVRDTGTGSKVQRAVSLEQGIGKGTYTVAWQAVSADSHPVSGAFTFSVGKPSKTSVASPQQNENAGGGAVGALYGLGRYAAYAGFVLLVGGAAFVLLCSPRAASSRAVQRLTVTGWCVLAASTLVLLLLRGPYTGSGRFADVADLGGLKDVVATKPGAALVSRLLLLAAAALFVSVLFGAYARRGGEDGRSSPEPPDDLSSADLQEGSPEEKSGAPEAGLSESGGEREEAQRQRRDLFFGLSLGGTVVAAGLAATWAMAEHASTGIQTGLAMPVDVLHLLAVALWLGGLAALFCLLRWGPAPSGTTVRRFSRLAFSCVTVLAATGLYQSWRQVGSWSALTGTSYGQLLIVKVVLVAALVTAGWFSRRWTTRLTDVPVMAENAGRSGESEGAAASASSSASVSARAAAVPGSRAPERATVRTSAQGSGGNGSDGNGSGSGGGGEGPERTPSDPVRAAQLARQRAAAEAARRRQEREADPQRSGLRRSVLTEATVAVVLLAVTTLLTGTEPGRTEERVRQAGSAAQSEPAGPVDVKVPFDTGGPDGKGTAELEIDPGTSGENALELRTTSPSGKPVEAREVKVAFTLRAKDLGPLPAPLEPVKGEKGHWKATGLQLPMAGKWKVAVTIRTSDIDQVTETTTATIG</sequence>
<keyword evidence="8 10" id="KW-0472">Membrane</keyword>
<evidence type="ECO:0000259" key="12">
    <source>
        <dbReference type="Pfam" id="PF04234"/>
    </source>
</evidence>
<dbReference type="InterPro" id="IPR014756">
    <property type="entry name" value="Ig_E-set"/>
</dbReference>
<feature type="signal peptide" evidence="11">
    <location>
        <begin position="1"/>
        <end position="26"/>
    </location>
</feature>
<feature type="compositionally biased region" description="Basic and acidic residues" evidence="9">
    <location>
        <begin position="541"/>
        <end position="552"/>
    </location>
</feature>
<keyword evidence="6 10" id="KW-1133">Transmembrane helix</keyword>
<dbReference type="InterPro" id="IPR008457">
    <property type="entry name" value="Cu-R_CopD_dom"/>
</dbReference>
<dbReference type="Pfam" id="PF04234">
    <property type="entry name" value="CopC"/>
    <property type="match status" value="1"/>
</dbReference>
<feature type="region of interest" description="Disordered" evidence="9">
    <location>
        <begin position="479"/>
        <end position="557"/>
    </location>
</feature>
<dbReference type="Pfam" id="PF05425">
    <property type="entry name" value="CopD"/>
    <property type="match status" value="1"/>
</dbReference>
<dbReference type="InterPro" id="IPR007348">
    <property type="entry name" value="CopC_dom"/>
</dbReference>
<evidence type="ECO:0000256" key="1">
    <source>
        <dbReference type="ARBA" id="ARBA00004651"/>
    </source>
</evidence>
<protein>
    <submittedName>
        <fullName evidence="15">Copper resistance protein CopC</fullName>
    </submittedName>
</protein>
<keyword evidence="7" id="KW-0186">Copper</keyword>
<feature type="domain" description="CopC" evidence="12">
    <location>
        <begin position="25"/>
        <end position="122"/>
    </location>
</feature>
<feature type="chain" id="PRO_5046621391" evidence="11">
    <location>
        <begin position="27"/>
        <end position="717"/>
    </location>
</feature>
<dbReference type="PANTHER" id="PTHR34820:SF4">
    <property type="entry name" value="INNER MEMBRANE PROTEIN YEBZ"/>
    <property type="match status" value="1"/>
</dbReference>
<name>A0ABS3XFI5_9ACTN</name>
<keyword evidence="4" id="KW-0479">Metal-binding</keyword>
<feature type="domain" description="YtkA-like" evidence="14">
    <location>
        <begin position="627"/>
        <end position="698"/>
    </location>
</feature>
<accession>A0ABS3XFI5</accession>
<dbReference type="EMBL" id="JADKMA010000113">
    <property type="protein sequence ID" value="MBO8194157.1"/>
    <property type="molecule type" value="Genomic_DNA"/>
</dbReference>
<evidence type="ECO:0000256" key="4">
    <source>
        <dbReference type="ARBA" id="ARBA00022723"/>
    </source>
</evidence>
<feature type="region of interest" description="Disordered" evidence="9">
    <location>
        <begin position="260"/>
        <end position="301"/>
    </location>
</feature>
<dbReference type="Proteomes" id="UP001519064">
    <property type="component" value="Unassembled WGS sequence"/>
</dbReference>
<evidence type="ECO:0000256" key="3">
    <source>
        <dbReference type="ARBA" id="ARBA00022692"/>
    </source>
</evidence>
<evidence type="ECO:0000256" key="5">
    <source>
        <dbReference type="ARBA" id="ARBA00022729"/>
    </source>
</evidence>
<feature type="transmembrane region" description="Helical" evidence="10">
    <location>
        <begin position="353"/>
        <end position="372"/>
    </location>
</feature>
<keyword evidence="5 11" id="KW-0732">Signal</keyword>
<feature type="transmembrane region" description="Helical" evidence="10">
    <location>
        <begin position="185"/>
        <end position="203"/>
    </location>
</feature>
<organism evidence="15 16">
    <name type="scientific">Streptomyces oryzae</name>
    <dbReference type="NCBI Taxonomy" id="1434886"/>
    <lineage>
        <taxon>Bacteria</taxon>
        <taxon>Bacillati</taxon>
        <taxon>Actinomycetota</taxon>
        <taxon>Actinomycetes</taxon>
        <taxon>Kitasatosporales</taxon>
        <taxon>Streptomycetaceae</taxon>
        <taxon>Streptomyces</taxon>
    </lineage>
</organism>
<feature type="transmembrane region" description="Helical" evidence="10">
    <location>
        <begin position="416"/>
        <end position="438"/>
    </location>
</feature>
<dbReference type="Gene3D" id="2.60.40.1220">
    <property type="match status" value="1"/>
</dbReference>
<comment type="subcellular location">
    <subcellularLocation>
        <location evidence="1">Cell membrane</location>
        <topology evidence="1">Multi-pass membrane protein</topology>
    </subcellularLocation>
</comment>
<feature type="domain" description="Copper resistance protein D" evidence="13">
    <location>
        <begin position="380"/>
        <end position="453"/>
    </location>
</feature>
<evidence type="ECO:0000256" key="7">
    <source>
        <dbReference type="ARBA" id="ARBA00023008"/>
    </source>
</evidence>
<feature type="transmembrane region" description="Helical" evidence="10">
    <location>
        <begin position="238"/>
        <end position="256"/>
    </location>
</feature>
<feature type="compositionally biased region" description="Low complexity" evidence="9">
    <location>
        <begin position="528"/>
        <end position="540"/>
    </location>
</feature>
<dbReference type="PANTHER" id="PTHR34820">
    <property type="entry name" value="INNER MEMBRANE PROTEIN YEBZ"/>
    <property type="match status" value="1"/>
</dbReference>
<dbReference type="InterPro" id="IPR032693">
    <property type="entry name" value="YtkA-like_dom"/>
</dbReference>
<feature type="transmembrane region" description="Helical" evidence="10">
    <location>
        <begin position="384"/>
        <end position="404"/>
    </location>
</feature>
<dbReference type="InterPro" id="IPR032694">
    <property type="entry name" value="CopC/D"/>
</dbReference>
<dbReference type="RefSeq" id="WP_209241278.1">
    <property type="nucleotide sequence ID" value="NZ_JADKMA010000113.1"/>
</dbReference>
<comment type="caution">
    <text evidence="15">The sequence shown here is derived from an EMBL/GenBank/DDBJ whole genome shotgun (WGS) entry which is preliminary data.</text>
</comment>
<gene>
    <name evidence="15" type="ORF">ITI46_21200</name>
</gene>
<dbReference type="SUPFAM" id="SSF81296">
    <property type="entry name" value="E set domains"/>
    <property type="match status" value="1"/>
</dbReference>
<keyword evidence="2" id="KW-1003">Cell membrane</keyword>
<dbReference type="Pfam" id="PF13115">
    <property type="entry name" value="YtkA"/>
    <property type="match status" value="1"/>
</dbReference>
<feature type="transmembrane region" description="Helical" evidence="10">
    <location>
        <begin position="153"/>
        <end position="173"/>
    </location>
</feature>
<keyword evidence="3 10" id="KW-0812">Transmembrane</keyword>
<proteinExistence type="predicted"/>
<evidence type="ECO:0000256" key="11">
    <source>
        <dbReference type="SAM" id="SignalP"/>
    </source>
</evidence>
<evidence type="ECO:0000256" key="10">
    <source>
        <dbReference type="SAM" id="Phobius"/>
    </source>
</evidence>
<evidence type="ECO:0000259" key="13">
    <source>
        <dbReference type="Pfam" id="PF05425"/>
    </source>
</evidence>
<dbReference type="InterPro" id="IPR014755">
    <property type="entry name" value="Cu-Rt/internalin_Ig-like"/>
</dbReference>
<evidence type="ECO:0000256" key="9">
    <source>
        <dbReference type="SAM" id="MobiDB-lite"/>
    </source>
</evidence>
<feature type="region of interest" description="Disordered" evidence="9">
    <location>
        <begin position="583"/>
        <end position="647"/>
    </location>
</feature>
<evidence type="ECO:0000313" key="16">
    <source>
        <dbReference type="Proteomes" id="UP001519064"/>
    </source>
</evidence>
<evidence type="ECO:0000259" key="14">
    <source>
        <dbReference type="Pfam" id="PF13115"/>
    </source>
</evidence>
<evidence type="ECO:0000256" key="8">
    <source>
        <dbReference type="ARBA" id="ARBA00023136"/>
    </source>
</evidence>
<evidence type="ECO:0000256" key="2">
    <source>
        <dbReference type="ARBA" id="ARBA00022475"/>
    </source>
</evidence>
<reference evidence="15 16" key="1">
    <citation type="submission" date="2020-11" db="EMBL/GenBank/DDBJ databases">
        <title>Streptomyces spirodelae sp. nov., isolated from duckweed.</title>
        <authorList>
            <person name="Saimee Y."/>
            <person name="Duangmal K."/>
        </authorList>
    </citation>
    <scope>NUCLEOTIDE SEQUENCE [LARGE SCALE GENOMIC DNA]</scope>
    <source>
        <strain evidence="15 16">S16-07</strain>
    </source>
</reference>
<evidence type="ECO:0000256" key="6">
    <source>
        <dbReference type="ARBA" id="ARBA00022989"/>
    </source>
</evidence>